<feature type="transmembrane region" description="Helical" evidence="6">
    <location>
        <begin position="136"/>
        <end position="156"/>
    </location>
</feature>
<evidence type="ECO:0000256" key="3">
    <source>
        <dbReference type="ARBA" id="ARBA00022692"/>
    </source>
</evidence>
<comment type="subcellular location">
    <subcellularLocation>
        <location evidence="1">Membrane</location>
        <topology evidence="1">Multi-pass membrane protein</topology>
    </subcellularLocation>
</comment>
<feature type="transmembrane region" description="Helical" evidence="6">
    <location>
        <begin position="386"/>
        <end position="409"/>
    </location>
</feature>
<dbReference type="InterPro" id="IPR036259">
    <property type="entry name" value="MFS_trans_sf"/>
</dbReference>
<organism evidence="7 8">
    <name type="scientific">Quercus rubra</name>
    <name type="common">Northern red oak</name>
    <name type="synonym">Quercus borealis</name>
    <dbReference type="NCBI Taxonomy" id="3512"/>
    <lineage>
        <taxon>Eukaryota</taxon>
        <taxon>Viridiplantae</taxon>
        <taxon>Streptophyta</taxon>
        <taxon>Embryophyta</taxon>
        <taxon>Tracheophyta</taxon>
        <taxon>Spermatophyta</taxon>
        <taxon>Magnoliopsida</taxon>
        <taxon>eudicotyledons</taxon>
        <taxon>Gunneridae</taxon>
        <taxon>Pentapetalae</taxon>
        <taxon>rosids</taxon>
        <taxon>fabids</taxon>
        <taxon>Fagales</taxon>
        <taxon>Fagaceae</taxon>
        <taxon>Quercus</taxon>
    </lineage>
</organism>
<reference evidence="7 8" key="1">
    <citation type="journal article" date="2023" name="G3 (Bethesda)">
        <title>A haplotype-resolved chromosome-scale genome for Quercus rubra L. provides insights into the genetics of adaptive traits for red oak species.</title>
        <authorList>
            <person name="Kapoor B."/>
            <person name="Jenkins J."/>
            <person name="Schmutz J."/>
            <person name="Zhebentyayeva T."/>
            <person name="Kuelheim C."/>
            <person name="Coggeshall M."/>
            <person name="Heim C."/>
            <person name="Lasky J.R."/>
            <person name="Leites L."/>
            <person name="Islam-Faridi N."/>
            <person name="Romero-Severson J."/>
            <person name="DeLeo V.L."/>
            <person name="Lucas S.M."/>
            <person name="Lazic D."/>
            <person name="Gailing O."/>
            <person name="Carlson J."/>
            <person name="Staton M."/>
        </authorList>
    </citation>
    <scope>NUCLEOTIDE SEQUENCE [LARGE SCALE GENOMIC DNA]</scope>
    <source>
        <strain evidence="7">Pseudo-F2</strain>
    </source>
</reference>
<feature type="transmembrane region" description="Helical" evidence="6">
    <location>
        <begin position="66"/>
        <end position="85"/>
    </location>
</feature>
<comment type="caution">
    <text evidence="7">The sequence shown here is derived from an EMBL/GenBank/DDBJ whole genome shotgun (WGS) entry which is preliminary data.</text>
</comment>
<comment type="similarity">
    <text evidence="2">Belongs to the major facilitator superfamily. Proton-dependent oligopeptide transporter (POT/PTR) (TC 2.A.17) family.</text>
</comment>
<dbReference type="AlphaFoldDB" id="A0AAN7JAU2"/>
<sequence length="551" mass="60893">MNSFNSDAFDHKGNPADRTKTGGWLSAVQILGIEMCERLSSMAIIVNLVTYLVDTMHMTSASASNFASTSGGTSYLLCLFGGIFADSFLGRYWTIGIAAVIHAGGTCLLAISTALPNLRPRPCDPALSNKCVKANSLQMGIFTIAVYLTNIGMGGIKSSVPGLGTDQFDLNDAKENAQMARFFDRFHFVTNLAYGICATSMILAILVFVLGTKRYRYKKRFGTPILQILQVIVAAVKKRKTTFPSNVSALYEDPSQESIIYHTDKFCDVSGPLFGQGSNHNQRRLWTPNPWRLCTVTRVEKVKMLVKLLPIWATTIIFWTIHAQLASFSVQQAATMDRSIGKFQIPPASLYAFFVVAIMITLARWIDQLDTEFKHNNILNMFINNLVSLTSLQKIGLGLFFSILGMAAAELVEKRRLLVVEANRGTVTTLPISTFFLLPQFILVGIGEAFMLSGELDFFTNNAPNGMKAISTGLYLTTTSFGMFFYGGHNWLPPSINDGRLDYFYWLLALLTLINLGFYIVCAIRFIPNSTEIVTDMSGGAIDTPPREENV</sequence>
<dbReference type="Pfam" id="PF00854">
    <property type="entry name" value="PTR2"/>
    <property type="match status" value="2"/>
</dbReference>
<feature type="transmembrane region" description="Helical" evidence="6">
    <location>
        <begin position="348"/>
        <end position="366"/>
    </location>
</feature>
<accession>A0AAN7JAU2</accession>
<proteinExistence type="inferred from homology"/>
<dbReference type="Proteomes" id="UP001324115">
    <property type="component" value="Unassembled WGS sequence"/>
</dbReference>
<gene>
    <name evidence="7" type="ORF">RGQ29_012756</name>
</gene>
<feature type="transmembrane region" description="Helical" evidence="6">
    <location>
        <begin position="192"/>
        <end position="211"/>
    </location>
</feature>
<evidence type="ECO:0000313" key="8">
    <source>
        <dbReference type="Proteomes" id="UP001324115"/>
    </source>
</evidence>
<dbReference type="PANTHER" id="PTHR11654">
    <property type="entry name" value="OLIGOPEPTIDE TRANSPORTER-RELATED"/>
    <property type="match status" value="1"/>
</dbReference>
<dbReference type="SUPFAM" id="SSF103473">
    <property type="entry name" value="MFS general substrate transporter"/>
    <property type="match status" value="1"/>
</dbReference>
<evidence type="ECO:0000256" key="2">
    <source>
        <dbReference type="ARBA" id="ARBA00005982"/>
    </source>
</evidence>
<dbReference type="EMBL" id="JAXUIC010000002">
    <property type="protein sequence ID" value="KAK4604375.1"/>
    <property type="molecule type" value="Genomic_DNA"/>
</dbReference>
<protein>
    <submittedName>
        <fullName evidence="7">Uncharacterized protein</fullName>
    </submittedName>
</protein>
<feature type="transmembrane region" description="Helical" evidence="6">
    <location>
        <begin position="308"/>
        <end position="328"/>
    </location>
</feature>
<dbReference type="InterPro" id="IPR000109">
    <property type="entry name" value="POT_fam"/>
</dbReference>
<evidence type="ECO:0000256" key="5">
    <source>
        <dbReference type="ARBA" id="ARBA00023136"/>
    </source>
</evidence>
<evidence type="ECO:0000256" key="6">
    <source>
        <dbReference type="SAM" id="Phobius"/>
    </source>
</evidence>
<feature type="transmembrane region" description="Helical" evidence="6">
    <location>
        <begin position="504"/>
        <end position="527"/>
    </location>
</feature>
<feature type="transmembrane region" description="Helical" evidence="6">
    <location>
        <begin position="473"/>
        <end position="492"/>
    </location>
</feature>
<name>A0AAN7JAU2_QUERU</name>
<keyword evidence="8" id="KW-1185">Reference proteome</keyword>
<evidence type="ECO:0000313" key="7">
    <source>
        <dbReference type="EMBL" id="KAK4604375.1"/>
    </source>
</evidence>
<feature type="transmembrane region" description="Helical" evidence="6">
    <location>
        <begin position="429"/>
        <end position="452"/>
    </location>
</feature>
<feature type="transmembrane region" description="Helical" evidence="6">
    <location>
        <begin position="91"/>
        <end position="115"/>
    </location>
</feature>
<keyword evidence="5 6" id="KW-0472">Membrane</keyword>
<evidence type="ECO:0000256" key="4">
    <source>
        <dbReference type="ARBA" id="ARBA00022989"/>
    </source>
</evidence>
<dbReference type="GO" id="GO:0016020">
    <property type="term" value="C:membrane"/>
    <property type="evidence" value="ECO:0007669"/>
    <property type="project" value="UniProtKB-SubCell"/>
</dbReference>
<dbReference type="Gene3D" id="1.20.1250.20">
    <property type="entry name" value="MFS general substrate transporter like domains"/>
    <property type="match status" value="1"/>
</dbReference>
<keyword evidence="3 6" id="KW-0812">Transmembrane</keyword>
<evidence type="ECO:0000256" key="1">
    <source>
        <dbReference type="ARBA" id="ARBA00004141"/>
    </source>
</evidence>
<dbReference type="GO" id="GO:0022857">
    <property type="term" value="F:transmembrane transporter activity"/>
    <property type="evidence" value="ECO:0007669"/>
    <property type="project" value="InterPro"/>
</dbReference>
<keyword evidence="4 6" id="KW-1133">Transmembrane helix</keyword>